<dbReference type="GO" id="GO:0003724">
    <property type="term" value="F:RNA helicase activity"/>
    <property type="evidence" value="ECO:0007669"/>
    <property type="project" value="UniProtKB-EC"/>
</dbReference>
<dbReference type="GO" id="GO:0045087">
    <property type="term" value="P:innate immune response"/>
    <property type="evidence" value="ECO:0007669"/>
    <property type="project" value="UniProtKB-KW"/>
</dbReference>
<evidence type="ECO:0000313" key="24">
    <source>
        <dbReference type="EMBL" id="OWF42873.1"/>
    </source>
</evidence>
<dbReference type="Pfam" id="PF00270">
    <property type="entry name" value="DEAD"/>
    <property type="match status" value="1"/>
</dbReference>
<keyword evidence="7" id="KW-0399">Innate immunity</keyword>
<keyword evidence="25" id="KW-1185">Reference proteome</keyword>
<dbReference type="Gene3D" id="3.40.50.300">
    <property type="entry name" value="P-loop containing nucleotide triphosphate hydrolases"/>
    <property type="match status" value="2"/>
</dbReference>
<evidence type="ECO:0000256" key="4">
    <source>
        <dbReference type="ARBA" id="ARBA00022490"/>
    </source>
</evidence>
<evidence type="ECO:0000259" key="21">
    <source>
        <dbReference type="PROSITE" id="PS51192"/>
    </source>
</evidence>
<evidence type="ECO:0000256" key="15">
    <source>
        <dbReference type="ARBA" id="ARBA00022843"/>
    </source>
</evidence>
<evidence type="ECO:0000256" key="16">
    <source>
        <dbReference type="ARBA" id="ARBA00022859"/>
    </source>
</evidence>
<evidence type="ECO:0000256" key="18">
    <source>
        <dbReference type="ARBA" id="ARBA00023118"/>
    </source>
</evidence>
<evidence type="ECO:0000256" key="11">
    <source>
        <dbReference type="ARBA" id="ARBA00022801"/>
    </source>
</evidence>
<organism evidence="24 25">
    <name type="scientific">Mizuhopecten yessoensis</name>
    <name type="common">Japanese scallop</name>
    <name type="synonym">Patinopecten yessoensis</name>
    <dbReference type="NCBI Taxonomy" id="6573"/>
    <lineage>
        <taxon>Eukaryota</taxon>
        <taxon>Metazoa</taxon>
        <taxon>Spiralia</taxon>
        <taxon>Lophotrochozoa</taxon>
        <taxon>Mollusca</taxon>
        <taxon>Bivalvia</taxon>
        <taxon>Autobranchia</taxon>
        <taxon>Pteriomorphia</taxon>
        <taxon>Pectinida</taxon>
        <taxon>Pectinoidea</taxon>
        <taxon>Pectinidae</taxon>
        <taxon>Mizuhopecten</taxon>
    </lineage>
</organism>
<keyword evidence="6" id="KW-0597">Phosphoprotein</keyword>
<keyword evidence="15" id="KW-0832">Ubl conjugation</keyword>
<dbReference type="InterPro" id="IPR001650">
    <property type="entry name" value="Helicase_C-like"/>
</dbReference>
<comment type="caution">
    <text evidence="24">The sequence shown here is derived from an EMBL/GenBank/DDBJ whole genome shotgun (WGS) entry which is preliminary data.</text>
</comment>
<comment type="subcellular location">
    <subcellularLocation>
        <location evidence="1">Cytoplasm</location>
    </subcellularLocation>
</comment>
<dbReference type="Gene3D" id="1.10.533.10">
    <property type="entry name" value="Death Domain, Fas"/>
    <property type="match status" value="2"/>
</dbReference>
<dbReference type="PROSITE" id="PS51194">
    <property type="entry name" value="HELICASE_CTER"/>
    <property type="match status" value="1"/>
</dbReference>
<dbReference type="Proteomes" id="UP000242188">
    <property type="component" value="Unassembled WGS sequence"/>
</dbReference>
<evidence type="ECO:0000259" key="22">
    <source>
        <dbReference type="PROSITE" id="PS51194"/>
    </source>
</evidence>
<dbReference type="EMBL" id="NEDP02005207">
    <property type="protein sequence ID" value="OWF42873.1"/>
    <property type="molecule type" value="Genomic_DNA"/>
</dbReference>
<dbReference type="PROSITE" id="PS51789">
    <property type="entry name" value="RLR_CTR"/>
    <property type="match status" value="1"/>
</dbReference>
<keyword evidence="5" id="KW-1017">Isopeptide bond</keyword>
<accession>A0A210Q291</accession>
<keyword evidence="17" id="KW-0694">RNA-binding</keyword>
<dbReference type="Gene3D" id="1.20.1320.30">
    <property type="match status" value="1"/>
</dbReference>
<dbReference type="PANTHER" id="PTHR14074:SF16">
    <property type="entry name" value="ANTIVIRAL INNATE IMMUNE RESPONSE RECEPTOR RIG-I"/>
    <property type="match status" value="1"/>
</dbReference>
<evidence type="ECO:0000256" key="2">
    <source>
        <dbReference type="ARBA" id="ARBA00006866"/>
    </source>
</evidence>
<name>A0A210Q291_MIZYE</name>
<dbReference type="Pfam" id="PF18119">
    <property type="entry name" value="RIG-I_C"/>
    <property type="match status" value="1"/>
</dbReference>
<feature type="region of interest" description="Disordered" evidence="20">
    <location>
        <begin position="344"/>
        <end position="383"/>
    </location>
</feature>
<dbReference type="InterPro" id="IPR021673">
    <property type="entry name" value="RLR_CTR"/>
</dbReference>
<comment type="catalytic activity">
    <reaction evidence="19">
        <text>ATP + H2O = ADP + phosphate + H(+)</text>
        <dbReference type="Rhea" id="RHEA:13065"/>
        <dbReference type="ChEBI" id="CHEBI:15377"/>
        <dbReference type="ChEBI" id="CHEBI:15378"/>
        <dbReference type="ChEBI" id="CHEBI:30616"/>
        <dbReference type="ChEBI" id="CHEBI:43474"/>
        <dbReference type="ChEBI" id="CHEBI:456216"/>
        <dbReference type="EC" id="3.6.4.13"/>
    </reaction>
    <physiologicalReaction direction="left-to-right" evidence="19">
        <dbReference type="Rhea" id="RHEA:13066"/>
    </physiologicalReaction>
</comment>
<evidence type="ECO:0000256" key="20">
    <source>
        <dbReference type="SAM" id="MobiDB-lite"/>
    </source>
</evidence>
<dbReference type="OrthoDB" id="416741at2759"/>
<keyword evidence="16" id="KW-0391">Immunity</keyword>
<dbReference type="InterPro" id="IPR003593">
    <property type="entry name" value="AAA+_ATPase"/>
</dbReference>
<dbReference type="InterPro" id="IPR011545">
    <property type="entry name" value="DEAD/DEAH_box_helicase_dom"/>
</dbReference>
<dbReference type="Pfam" id="PF16739">
    <property type="entry name" value="CARD_2"/>
    <property type="match status" value="1"/>
</dbReference>
<keyword evidence="14" id="KW-0067">ATP-binding</keyword>
<feature type="compositionally biased region" description="Low complexity" evidence="20">
    <location>
        <begin position="349"/>
        <end position="364"/>
    </location>
</feature>
<keyword evidence="9" id="KW-0677">Repeat</keyword>
<comment type="similarity">
    <text evidence="2">Belongs to the helicase family. RLR subfamily.</text>
</comment>
<keyword evidence="4" id="KW-0963">Cytoplasm</keyword>
<dbReference type="GO" id="GO:0046872">
    <property type="term" value="F:metal ion binding"/>
    <property type="evidence" value="ECO:0007669"/>
    <property type="project" value="UniProtKB-KW"/>
</dbReference>
<evidence type="ECO:0000256" key="1">
    <source>
        <dbReference type="ARBA" id="ARBA00004496"/>
    </source>
</evidence>
<evidence type="ECO:0000256" key="9">
    <source>
        <dbReference type="ARBA" id="ARBA00022737"/>
    </source>
</evidence>
<evidence type="ECO:0000256" key="10">
    <source>
        <dbReference type="ARBA" id="ARBA00022741"/>
    </source>
</evidence>
<dbReference type="SMART" id="SM00487">
    <property type="entry name" value="DEXDc"/>
    <property type="match status" value="1"/>
</dbReference>
<dbReference type="SUPFAM" id="SSF52540">
    <property type="entry name" value="P-loop containing nucleoside triphosphate hydrolases"/>
    <property type="match status" value="2"/>
</dbReference>
<keyword evidence="8" id="KW-0479">Metal-binding</keyword>
<dbReference type="AlphaFoldDB" id="A0A210Q291"/>
<evidence type="ECO:0000256" key="6">
    <source>
        <dbReference type="ARBA" id="ARBA00022553"/>
    </source>
</evidence>
<gene>
    <name evidence="24" type="ORF">KP79_PYT17676</name>
</gene>
<evidence type="ECO:0000256" key="8">
    <source>
        <dbReference type="ARBA" id="ARBA00022723"/>
    </source>
</evidence>
<dbReference type="InterPro" id="IPR041204">
    <property type="entry name" value="RIG-I-like_C"/>
</dbReference>
<evidence type="ECO:0000256" key="14">
    <source>
        <dbReference type="ARBA" id="ARBA00022840"/>
    </source>
</evidence>
<dbReference type="SMART" id="SM00490">
    <property type="entry name" value="HELICc"/>
    <property type="match status" value="1"/>
</dbReference>
<feature type="region of interest" description="Disordered" evidence="20">
    <location>
        <begin position="302"/>
        <end position="329"/>
    </location>
</feature>
<feature type="domain" description="Helicase C-terminal" evidence="22">
    <location>
        <begin position="810"/>
        <end position="991"/>
    </location>
</feature>
<evidence type="ECO:0000256" key="13">
    <source>
        <dbReference type="ARBA" id="ARBA00022833"/>
    </source>
</evidence>
<dbReference type="PROSITE" id="PS51192">
    <property type="entry name" value="HELICASE_ATP_BIND_1"/>
    <property type="match status" value="1"/>
</dbReference>
<dbReference type="Pfam" id="PF11648">
    <property type="entry name" value="RIG-I_C-RD"/>
    <property type="match status" value="1"/>
</dbReference>
<dbReference type="GO" id="GO:0051607">
    <property type="term" value="P:defense response to virus"/>
    <property type="evidence" value="ECO:0007669"/>
    <property type="project" value="UniProtKB-KW"/>
</dbReference>
<keyword evidence="12 24" id="KW-0347">Helicase</keyword>
<dbReference type="GO" id="GO:0005524">
    <property type="term" value="F:ATP binding"/>
    <property type="evidence" value="ECO:0007669"/>
    <property type="project" value="UniProtKB-KW"/>
</dbReference>
<feature type="compositionally biased region" description="Polar residues" evidence="20">
    <location>
        <begin position="311"/>
        <end position="327"/>
    </location>
</feature>
<evidence type="ECO:0000256" key="17">
    <source>
        <dbReference type="ARBA" id="ARBA00022884"/>
    </source>
</evidence>
<feature type="domain" description="Helicase ATP-binding" evidence="21">
    <location>
        <begin position="455"/>
        <end position="635"/>
    </location>
</feature>
<dbReference type="SMART" id="SM00382">
    <property type="entry name" value="AAA"/>
    <property type="match status" value="1"/>
</dbReference>
<dbReference type="InterPro" id="IPR011029">
    <property type="entry name" value="DEATH-like_dom_sf"/>
</dbReference>
<protein>
    <recommendedName>
        <fullName evidence="3">RNA helicase</fullName>
        <ecNumber evidence="3">3.6.4.13</ecNumber>
    </recommendedName>
</protein>
<evidence type="ECO:0000256" key="3">
    <source>
        <dbReference type="ARBA" id="ARBA00012552"/>
    </source>
</evidence>
<dbReference type="STRING" id="6573.A0A210Q291"/>
<keyword evidence="10" id="KW-0547">Nucleotide-binding</keyword>
<evidence type="ECO:0000259" key="23">
    <source>
        <dbReference type="PROSITE" id="PS51789"/>
    </source>
</evidence>
<dbReference type="GO" id="GO:0003723">
    <property type="term" value="F:RNA binding"/>
    <property type="evidence" value="ECO:0007669"/>
    <property type="project" value="UniProtKB-KW"/>
</dbReference>
<dbReference type="SUPFAM" id="SSF47986">
    <property type="entry name" value="DEATH domain"/>
    <property type="match status" value="1"/>
</dbReference>
<dbReference type="Gene3D" id="2.170.150.30">
    <property type="entry name" value="RIG-I-like receptor, C-terminal regulatory domain"/>
    <property type="match status" value="1"/>
</dbReference>
<dbReference type="Pfam" id="PF00271">
    <property type="entry name" value="Helicase_C"/>
    <property type="match status" value="1"/>
</dbReference>
<evidence type="ECO:0000256" key="12">
    <source>
        <dbReference type="ARBA" id="ARBA00022806"/>
    </source>
</evidence>
<evidence type="ECO:0000313" key="25">
    <source>
        <dbReference type="Proteomes" id="UP000242188"/>
    </source>
</evidence>
<sequence>MATPDMSIDDQIEERIFLYKELIVECVIASEILGLLDFIDRAKRQELRLLQKEKGSIIAMGRLLDVIKESQEKNKWSQFADSLCAADYEYLEKTLRGHEEDSFAISNSTHHRKVIELMGPKIQKKLDPVNLMQSLHCYGVLNKQDMEEIAAERYSRGNIAASIVLLDRIPRRHKDWYFHFLQAIHEAEEGKQDDLINSLDSLFLEKYEAKKRDDPKIQKYKPVHNSLSLSTDQDTMENFASGYGSAFTSENYAPPPPNSLPYNRELSDKPSIVKFSGSSSMSSDLSAQEHLLSDILNSRINDEEQEEETSVKQISANLHSNHSQRSGPMSRLLAGLDFSNIQVPHKQVSPSSSYSHRSSMSPLSHKTSSSAPTCGQDRILPNTRNIRGADLENQLNETNENTEKALGLKEVMNIATNTDEAESYINNCDSQMDRETDNSVPREGLKLRNYQMELAQSGLKGHNCIIVAPTGSGKTHVALKIIEEHFKRMRGRRNPKVVFLVEQSALAEQQGQQCRQYLSQEVKVITGETQRTENFQELLQWIHKRDILVVTAQLLVNALLAKDVNITQFSLLVFDECHHSNLKHSFNRIMHHYIDLKLDDVTDKKTLPQVVGLTASVGVGKAKKKEDAITWIEKIMAHLDAHELCTVQQNTSKLREYVSLPEQSTEMVQGRTSNVFGKAINNLMAKIEQYMQASKHAVTVPDVQATLRVPAGRGTDPYTQWLSRLWKETAKVYDQAARRFFTTCRNYLDLYNKSLIIYQDARVKDALDFLDASIRGINERIIKDDTDRKMEQIYDGSRTLLENCLYNAEQVNPKLIKLKEMLVEAYQKKGDSRGIIFVKTRDLVKAIESWMKDDKDLKKLNPVKFVGAQASIEKGGMTKNEQVDVLQYFRDGQHKVIIATSVAEEGLDIQKCNLVIRYDYVTNEIAMVQSRGRGRAEDSKYVLLAAEGGRAAQKEEINLMREAMMQNAIEKLQERIQFNREGFQRRVLKIQMEEKLARDMEATKGHKGAIEEGQFELRCGKCQDYICMSSDVKTIMSAHHAVLCDDITDRVAAKRLNRVQYSDQKLQSGVGKITCRKCGSDLGNVSIFNGIQFPIIKISSFSIVDAYGMADSKKKWKQVPFRVSELSTEDLHALLRRGNRINLLP</sequence>
<dbReference type="GO" id="GO:0005737">
    <property type="term" value="C:cytoplasm"/>
    <property type="evidence" value="ECO:0007669"/>
    <property type="project" value="UniProtKB-SubCell"/>
</dbReference>
<evidence type="ECO:0000256" key="19">
    <source>
        <dbReference type="ARBA" id="ARBA00049390"/>
    </source>
</evidence>
<proteinExistence type="inferred from homology"/>
<keyword evidence="18" id="KW-0051">Antiviral defense</keyword>
<reference evidence="24 25" key="1">
    <citation type="journal article" date="2017" name="Nat. Ecol. Evol.">
        <title>Scallop genome provides insights into evolution of bilaterian karyotype and development.</title>
        <authorList>
            <person name="Wang S."/>
            <person name="Zhang J."/>
            <person name="Jiao W."/>
            <person name="Li J."/>
            <person name="Xun X."/>
            <person name="Sun Y."/>
            <person name="Guo X."/>
            <person name="Huan P."/>
            <person name="Dong B."/>
            <person name="Zhang L."/>
            <person name="Hu X."/>
            <person name="Sun X."/>
            <person name="Wang J."/>
            <person name="Zhao C."/>
            <person name="Wang Y."/>
            <person name="Wang D."/>
            <person name="Huang X."/>
            <person name="Wang R."/>
            <person name="Lv J."/>
            <person name="Li Y."/>
            <person name="Zhang Z."/>
            <person name="Liu B."/>
            <person name="Lu W."/>
            <person name="Hui Y."/>
            <person name="Liang J."/>
            <person name="Zhou Z."/>
            <person name="Hou R."/>
            <person name="Li X."/>
            <person name="Liu Y."/>
            <person name="Li H."/>
            <person name="Ning X."/>
            <person name="Lin Y."/>
            <person name="Zhao L."/>
            <person name="Xing Q."/>
            <person name="Dou J."/>
            <person name="Li Y."/>
            <person name="Mao J."/>
            <person name="Guo H."/>
            <person name="Dou H."/>
            <person name="Li T."/>
            <person name="Mu C."/>
            <person name="Jiang W."/>
            <person name="Fu Q."/>
            <person name="Fu X."/>
            <person name="Miao Y."/>
            <person name="Liu J."/>
            <person name="Yu Q."/>
            <person name="Li R."/>
            <person name="Liao H."/>
            <person name="Li X."/>
            <person name="Kong Y."/>
            <person name="Jiang Z."/>
            <person name="Chourrout D."/>
            <person name="Li R."/>
            <person name="Bao Z."/>
        </authorList>
    </citation>
    <scope>NUCLEOTIDE SEQUENCE [LARGE SCALE GENOMIC DNA]</scope>
    <source>
        <strain evidence="24 25">PY_sf001</strain>
    </source>
</reference>
<feature type="domain" description="RLR CTR" evidence="23">
    <location>
        <begin position="1001"/>
        <end position="1133"/>
    </location>
</feature>
<keyword evidence="11" id="KW-0378">Hydrolase</keyword>
<dbReference type="PANTHER" id="PTHR14074">
    <property type="entry name" value="HELICASE WITH DEATH DOMAIN-RELATED"/>
    <property type="match status" value="1"/>
</dbReference>
<dbReference type="InterPro" id="IPR031964">
    <property type="entry name" value="CARD_dom"/>
</dbReference>
<dbReference type="EC" id="3.6.4.13" evidence="3"/>
<dbReference type="InterPro" id="IPR051363">
    <property type="entry name" value="RLR_Helicase"/>
</dbReference>
<dbReference type="InterPro" id="IPR038557">
    <property type="entry name" value="RLR_C_sf"/>
</dbReference>
<dbReference type="InterPro" id="IPR014001">
    <property type="entry name" value="Helicase_ATP-bd"/>
</dbReference>
<keyword evidence="13" id="KW-0862">Zinc</keyword>
<evidence type="ECO:0000256" key="7">
    <source>
        <dbReference type="ARBA" id="ARBA00022588"/>
    </source>
</evidence>
<evidence type="ECO:0000256" key="5">
    <source>
        <dbReference type="ARBA" id="ARBA00022499"/>
    </source>
</evidence>
<dbReference type="InterPro" id="IPR027417">
    <property type="entry name" value="P-loop_NTPase"/>
</dbReference>
<dbReference type="GO" id="GO:0016787">
    <property type="term" value="F:hydrolase activity"/>
    <property type="evidence" value="ECO:0007669"/>
    <property type="project" value="UniProtKB-KW"/>
</dbReference>